<comment type="subunit">
    <text evidence="3 10">Homodimer.</text>
</comment>
<dbReference type="FunFam" id="3.40.50.970:FF:000005">
    <property type="entry name" value="1-deoxy-D-xylulose-5-phosphate synthase"/>
    <property type="match status" value="1"/>
</dbReference>
<evidence type="ECO:0000313" key="12">
    <source>
        <dbReference type="EMBL" id="GAE87663.1"/>
    </source>
</evidence>
<feature type="binding site" evidence="10">
    <location>
        <begin position="115"/>
        <end position="117"/>
    </location>
    <ligand>
        <name>thiamine diphosphate</name>
        <dbReference type="ChEBI" id="CHEBI:58937"/>
    </ligand>
</feature>
<dbReference type="SUPFAM" id="SSF52922">
    <property type="entry name" value="TK C-terminal domain-like"/>
    <property type="match status" value="1"/>
</dbReference>
<comment type="catalytic activity">
    <reaction evidence="10">
        <text>D-glyceraldehyde 3-phosphate + pyruvate + H(+) = 1-deoxy-D-xylulose 5-phosphate + CO2</text>
        <dbReference type="Rhea" id="RHEA:12605"/>
        <dbReference type="ChEBI" id="CHEBI:15361"/>
        <dbReference type="ChEBI" id="CHEBI:15378"/>
        <dbReference type="ChEBI" id="CHEBI:16526"/>
        <dbReference type="ChEBI" id="CHEBI:57792"/>
        <dbReference type="ChEBI" id="CHEBI:59776"/>
        <dbReference type="EC" id="2.2.1.7"/>
    </reaction>
</comment>
<feature type="binding site" evidence="10">
    <location>
        <position position="366"/>
    </location>
    <ligand>
        <name>thiamine diphosphate</name>
        <dbReference type="ChEBI" id="CHEBI:58937"/>
    </ligand>
</feature>
<dbReference type="NCBIfam" id="TIGR00204">
    <property type="entry name" value="dxs"/>
    <property type="match status" value="1"/>
</dbReference>
<keyword evidence="5 10" id="KW-0479">Metal-binding</keyword>
<comment type="function">
    <text evidence="10">Catalyzes the acyloin condensation reaction between C atoms 2 and 3 of pyruvate and glyceraldehyde 3-phosphate to yield 1-deoxy-D-xylulose-5-phosphate (DXP).</text>
</comment>
<dbReference type="HAMAP" id="MF_00315">
    <property type="entry name" value="DXP_synth"/>
    <property type="match status" value="1"/>
</dbReference>
<evidence type="ECO:0000256" key="2">
    <source>
        <dbReference type="ARBA" id="ARBA00011081"/>
    </source>
</evidence>
<gene>
    <name evidence="10" type="primary">dxs</name>
    <name evidence="12" type="ORF">JCM21531_1051</name>
</gene>
<evidence type="ECO:0000256" key="8">
    <source>
        <dbReference type="ARBA" id="ARBA00023052"/>
    </source>
</evidence>
<evidence type="ECO:0000256" key="9">
    <source>
        <dbReference type="ARBA" id="ARBA00023229"/>
    </source>
</evidence>
<evidence type="ECO:0000256" key="1">
    <source>
        <dbReference type="ARBA" id="ARBA00004980"/>
    </source>
</evidence>
<dbReference type="NCBIfam" id="NF003933">
    <property type="entry name" value="PRK05444.2-2"/>
    <property type="match status" value="1"/>
</dbReference>
<dbReference type="InterPro" id="IPR009014">
    <property type="entry name" value="Transketo_C/PFOR_II"/>
</dbReference>
<evidence type="ECO:0000256" key="10">
    <source>
        <dbReference type="HAMAP-Rule" id="MF_00315"/>
    </source>
</evidence>
<comment type="cofactor">
    <cofactor evidence="10">
        <name>thiamine diphosphate</name>
        <dbReference type="ChEBI" id="CHEBI:58937"/>
    </cofactor>
    <text evidence="10">Binds 1 thiamine pyrophosphate per subunit.</text>
</comment>
<dbReference type="PROSITE" id="PS00802">
    <property type="entry name" value="TRANSKETOLASE_2"/>
    <property type="match status" value="1"/>
</dbReference>
<dbReference type="InterPro" id="IPR005477">
    <property type="entry name" value="Dxylulose-5-P_synthase"/>
</dbReference>
<dbReference type="GO" id="GO:0009228">
    <property type="term" value="P:thiamine biosynthetic process"/>
    <property type="evidence" value="ECO:0007669"/>
    <property type="project" value="UniProtKB-UniRule"/>
</dbReference>
<dbReference type="Gene3D" id="3.40.50.970">
    <property type="match status" value="2"/>
</dbReference>
<evidence type="ECO:0000313" key="13">
    <source>
        <dbReference type="Proteomes" id="UP000019109"/>
    </source>
</evidence>
<dbReference type="InterPro" id="IPR033248">
    <property type="entry name" value="Transketolase_C"/>
</dbReference>
<evidence type="ECO:0000256" key="4">
    <source>
        <dbReference type="ARBA" id="ARBA00022679"/>
    </source>
</evidence>
<proteinExistence type="inferred from homology"/>
<dbReference type="PANTHER" id="PTHR43322">
    <property type="entry name" value="1-D-DEOXYXYLULOSE 5-PHOSPHATE SYNTHASE-RELATED"/>
    <property type="match status" value="1"/>
</dbReference>
<comment type="caution">
    <text evidence="12">The sequence shown here is derived from an EMBL/GenBank/DDBJ whole genome shotgun (WGS) entry which is preliminary data.</text>
</comment>
<protein>
    <recommendedName>
        <fullName evidence="10">1-deoxy-D-xylulose-5-phosphate synthase</fullName>
        <ecNumber evidence="10">2.2.1.7</ecNumber>
    </recommendedName>
    <alternativeName>
        <fullName evidence="10">1-deoxyxylulose-5-phosphate synthase</fullName>
        <shortName evidence="10">DXP synthase</shortName>
        <shortName evidence="10">DXPS</shortName>
    </alternativeName>
</protein>
<keyword evidence="13" id="KW-1185">Reference proteome</keyword>
<keyword evidence="6 10" id="KW-0460">Magnesium</keyword>
<dbReference type="Proteomes" id="UP000019109">
    <property type="component" value="Unassembled WGS sequence"/>
</dbReference>
<dbReference type="Pfam" id="PF02779">
    <property type="entry name" value="Transket_pyr"/>
    <property type="match status" value="1"/>
</dbReference>
<evidence type="ECO:0000256" key="3">
    <source>
        <dbReference type="ARBA" id="ARBA00011738"/>
    </source>
</evidence>
<dbReference type="STRING" id="1294263.JCM21531_1051"/>
<evidence type="ECO:0000256" key="6">
    <source>
        <dbReference type="ARBA" id="ARBA00022842"/>
    </source>
</evidence>
<dbReference type="InterPro" id="IPR005475">
    <property type="entry name" value="Transketolase-like_Pyr-bd"/>
</dbReference>
<keyword evidence="8 10" id="KW-0786">Thiamine pyrophosphate</keyword>
<sequence>MEYILDNINSPDDIKKLNLEQLRGLASEIRSFLIEKVSKTGGHLASNLGVVELTLALHRVFNTPEDRIIWDVGHQSYVHKIITGRKDKFDTIRKLGGLSGFPKSAESEHDAFNTGHSSTSISAALGIAKARDLKKEKYSVIAVIGDGALTGGMAFEALNDAGRSPNNLIVILNDNEMSISKNVGGLSAYLSKIRTEPFYFKVKEDIDIILNKIPAIGKSAVKALDRVKGTIKYMIMPGIVFEELGFKYLGPIDGHNIAELENVLTRAKNTKGPVLVHVCTQKGRGYTYAEENPAVFHGISPFEIETGEVIAHKVPGYSDVFGREIVRIAEKEERVVALTAAMPHGTGLDKFSKRFPERFFDVGIAEQHAVTFGAGLAKNGMIPVIALYSSFLQRAYDQVVHDVALQNLHVVFAIDRAGIVGEDGETHQGIYDISFLRHIPNMAILAPCDYSELTKMLEYAVLEHDGPIAIRYPRGAGAEKLFDTPDVKLGQSLLLREGRDVTIAAVGNKVDVALEVAQKLKNVDLDADVIYCRFIKPLDSNTIISSVLKTKRLVTIEDNTVEGGFGSRVLETINQKGINAAVKMFGYPDAFIPHGSTKELAHMYRLDPDSIFNDILKLINKSRV</sequence>
<dbReference type="UniPathway" id="UPA00064">
    <property type="reaction ID" value="UER00091"/>
</dbReference>
<organism evidence="12 13">
    <name type="scientific">Acetivibrio straminisolvens JCM 21531</name>
    <dbReference type="NCBI Taxonomy" id="1294263"/>
    <lineage>
        <taxon>Bacteria</taxon>
        <taxon>Bacillati</taxon>
        <taxon>Bacillota</taxon>
        <taxon>Clostridia</taxon>
        <taxon>Eubacteriales</taxon>
        <taxon>Oscillospiraceae</taxon>
        <taxon>Acetivibrio</taxon>
    </lineage>
</organism>
<dbReference type="GO" id="GO:0000287">
    <property type="term" value="F:magnesium ion binding"/>
    <property type="evidence" value="ECO:0007669"/>
    <property type="project" value="UniProtKB-UniRule"/>
</dbReference>
<comment type="cofactor">
    <cofactor evidence="10">
        <name>Mg(2+)</name>
        <dbReference type="ChEBI" id="CHEBI:18420"/>
    </cofactor>
    <text evidence="10">Binds 1 Mg(2+) ion per subunit.</text>
</comment>
<dbReference type="GO" id="GO:0030976">
    <property type="term" value="F:thiamine pyrophosphate binding"/>
    <property type="evidence" value="ECO:0007669"/>
    <property type="project" value="UniProtKB-UniRule"/>
</dbReference>
<dbReference type="GO" id="GO:0005829">
    <property type="term" value="C:cytosol"/>
    <property type="evidence" value="ECO:0007669"/>
    <property type="project" value="TreeGrafter"/>
</dbReference>
<evidence type="ECO:0000256" key="5">
    <source>
        <dbReference type="ARBA" id="ARBA00022723"/>
    </source>
</evidence>
<dbReference type="GO" id="GO:0019288">
    <property type="term" value="P:isopentenyl diphosphate biosynthetic process, methylerythritol 4-phosphate pathway"/>
    <property type="evidence" value="ECO:0007669"/>
    <property type="project" value="TreeGrafter"/>
</dbReference>
<dbReference type="EC" id="2.2.1.7" evidence="10"/>
<comment type="pathway">
    <text evidence="1 10">Metabolic intermediate biosynthesis; 1-deoxy-D-xylulose 5-phosphate biosynthesis; 1-deoxy-D-xylulose 5-phosphate from D-glyceraldehyde 3-phosphate and pyruvate: step 1/1.</text>
</comment>
<dbReference type="Gene3D" id="3.40.50.920">
    <property type="match status" value="1"/>
</dbReference>
<evidence type="ECO:0000256" key="7">
    <source>
        <dbReference type="ARBA" id="ARBA00022977"/>
    </source>
</evidence>
<dbReference type="Pfam" id="PF13292">
    <property type="entry name" value="DXP_synthase_N"/>
    <property type="match status" value="1"/>
</dbReference>
<feature type="binding site" evidence="10">
    <location>
        <position position="175"/>
    </location>
    <ligand>
        <name>thiamine diphosphate</name>
        <dbReference type="ChEBI" id="CHEBI:58937"/>
    </ligand>
</feature>
<dbReference type="PANTHER" id="PTHR43322:SF5">
    <property type="entry name" value="1-DEOXY-D-XYLULOSE-5-PHOSPHATE SYNTHASE, CHLOROPLASTIC"/>
    <property type="match status" value="1"/>
</dbReference>
<feature type="binding site" evidence="10">
    <location>
        <position position="175"/>
    </location>
    <ligand>
        <name>Mg(2+)</name>
        <dbReference type="ChEBI" id="CHEBI:18420"/>
    </ligand>
</feature>
<dbReference type="GO" id="GO:0016114">
    <property type="term" value="P:terpenoid biosynthetic process"/>
    <property type="evidence" value="ECO:0007669"/>
    <property type="project" value="UniProtKB-UniRule"/>
</dbReference>
<keyword evidence="4 10" id="KW-0808">Transferase</keyword>
<keyword evidence="9 10" id="KW-0414">Isoprene biosynthesis</keyword>
<dbReference type="CDD" id="cd02007">
    <property type="entry name" value="TPP_DXS"/>
    <property type="match status" value="1"/>
</dbReference>
<evidence type="ECO:0000259" key="11">
    <source>
        <dbReference type="SMART" id="SM00861"/>
    </source>
</evidence>
<feature type="binding site" evidence="10">
    <location>
        <begin position="147"/>
        <end position="148"/>
    </location>
    <ligand>
        <name>thiamine diphosphate</name>
        <dbReference type="ChEBI" id="CHEBI:58937"/>
    </ligand>
</feature>
<dbReference type="GO" id="GO:0008661">
    <property type="term" value="F:1-deoxy-D-xylulose-5-phosphate synthase activity"/>
    <property type="evidence" value="ECO:0007669"/>
    <property type="project" value="UniProtKB-UniRule"/>
</dbReference>
<dbReference type="PROSITE" id="PS00801">
    <property type="entry name" value="TRANSKETOLASE_1"/>
    <property type="match status" value="1"/>
</dbReference>
<feature type="binding site" evidence="10">
    <location>
        <position position="74"/>
    </location>
    <ligand>
        <name>thiamine diphosphate</name>
        <dbReference type="ChEBI" id="CHEBI:58937"/>
    </ligand>
</feature>
<comment type="similarity">
    <text evidence="2 10">Belongs to the transketolase family. DXPS subfamily.</text>
</comment>
<dbReference type="InterPro" id="IPR049557">
    <property type="entry name" value="Transketolase_CS"/>
</dbReference>
<dbReference type="InterPro" id="IPR029061">
    <property type="entry name" value="THDP-binding"/>
</dbReference>
<dbReference type="CDD" id="cd07033">
    <property type="entry name" value="TPP_PYR_DXS_TK_like"/>
    <property type="match status" value="1"/>
</dbReference>
<feature type="binding site" evidence="10">
    <location>
        <position position="146"/>
    </location>
    <ligand>
        <name>Mg(2+)</name>
        <dbReference type="ChEBI" id="CHEBI:18420"/>
    </ligand>
</feature>
<feature type="binding site" evidence="10">
    <location>
        <position position="286"/>
    </location>
    <ligand>
        <name>thiamine diphosphate</name>
        <dbReference type="ChEBI" id="CHEBI:58937"/>
    </ligand>
</feature>
<feature type="domain" description="Transketolase-like pyrimidine-binding" evidence="11">
    <location>
        <begin position="315"/>
        <end position="480"/>
    </location>
</feature>
<dbReference type="AlphaFoldDB" id="W4V4A6"/>
<dbReference type="EMBL" id="BAVR01000009">
    <property type="protein sequence ID" value="GAE87663.1"/>
    <property type="molecule type" value="Genomic_DNA"/>
</dbReference>
<dbReference type="SMART" id="SM00861">
    <property type="entry name" value="Transket_pyr"/>
    <property type="match status" value="1"/>
</dbReference>
<reference evidence="12" key="1">
    <citation type="journal article" date="2014" name="Genome Announc.">
        <title>Draft Genome Sequence of Clostridium straminisolvens Strain JCM 21531T, Isolated from a Cellulose-Degrading Bacterial Community.</title>
        <authorList>
            <person name="Yuki M."/>
            <person name="Oshima K."/>
            <person name="Suda W."/>
            <person name="Sakamoto M."/>
            <person name="Kitamura K."/>
            <person name="Iida T."/>
            <person name="Hattori M."/>
            <person name="Ohkuma M."/>
        </authorList>
    </citation>
    <scope>NUCLEOTIDE SEQUENCE [LARGE SCALE GENOMIC DNA]</scope>
    <source>
        <strain evidence="12">JCM 21531</strain>
    </source>
</reference>
<dbReference type="Pfam" id="PF02780">
    <property type="entry name" value="Transketolase_C"/>
    <property type="match status" value="1"/>
</dbReference>
<accession>W4V4A6</accession>
<dbReference type="InterPro" id="IPR020826">
    <property type="entry name" value="Transketolase_BS"/>
</dbReference>
<keyword evidence="7 10" id="KW-0784">Thiamine biosynthesis</keyword>
<name>W4V4A6_9FIRM</name>
<dbReference type="SUPFAM" id="SSF52518">
    <property type="entry name" value="Thiamin diphosphate-binding fold (THDP-binding)"/>
    <property type="match status" value="2"/>
</dbReference>